<protein>
    <submittedName>
        <fullName evidence="2">Zinc-finger domain-containing protein</fullName>
    </submittedName>
</protein>
<feature type="domain" description="Zinc finger CHCC-type" evidence="1">
    <location>
        <begin position="21"/>
        <end position="56"/>
    </location>
</feature>
<evidence type="ECO:0000313" key="3">
    <source>
        <dbReference type="Proteomes" id="UP000216991"/>
    </source>
</evidence>
<dbReference type="AlphaFoldDB" id="A0A255Y6Z9"/>
<keyword evidence="3" id="KW-1185">Reference proteome</keyword>
<organism evidence="2 3">
    <name type="scientific">Sandarakinorhabdus cyanobacteriorum</name>
    <dbReference type="NCBI Taxonomy" id="1981098"/>
    <lineage>
        <taxon>Bacteria</taxon>
        <taxon>Pseudomonadati</taxon>
        <taxon>Pseudomonadota</taxon>
        <taxon>Alphaproteobacteria</taxon>
        <taxon>Sphingomonadales</taxon>
        <taxon>Sphingosinicellaceae</taxon>
        <taxon>Sandarakinorhabdus</taxon>
    </lineage>
</organism>
<reference evidence="2 3" key="1">
    <citation type="submission" date="2017-07" db="EMBL/GenBank/DDBJ databases">
        <title>Sandarakinorhabdus cyanobacteriorum sp. nov., a novel bacterium isolated from cyanobacterial aggregates in a eutrophic lake.</title>
        <authorList>
            <person name="Cai H."/>
        </authorList>
    </citation>
    <scope>NUCLEOTIDE SEQUENCE [LARGE SCALE GENOMIC DNA]</scope>
    <source>
        <strain evidence="2 3">TH057</strain>
    </source>
</reference>
<proteinExistence type="predicted"/>
<dbReference type="EMBL" id="NOXT01000123">
    <property type="protein sequence ID" value="OYQ24988.1"/>
    <property type="molecule type" value="Genomic_DNA"/>
</dbReference>
<gene>
    <name evidence="2" type="ORF">CHU93_14190</name>
</gene>
<name>A0A255Y6Z9_9SPHN</name>
<dbReference type="Proteomes" id="UP000216991">
    <property type="component" value="Unassembled WGS sequence"/>
</dbReference>
<keyword evidence="2" id="KW-0479">Metal-binding</keyword>
<dbReference type="RefSeq" id="WP_086116563.1">
    <property type="nucleotide sequence ID" value="NZ_NOXT01000123.1"/>
</dbReference>
<keyword evidence="2" id="KW-0862">Zinc</keyword>
<evidence type="ECO:0000313" key="2">
    <source>
        <dbReference type="EMBL" id="OYQ24988.1"/>
    </source>
</evidence>
<sequence length="66" mass="7158">MTAPRALAIPAPETYVTDTARVFCDGDEQGGDGHPRVWIQIDASGFADCSYCDRRFILAGGPADRR</sequence>
<dbReference type="OrthoDB" id="7391570at2"/>
<dbReference type="Gene3D" id="2.60.260.40">
    <property type="entry name" value="q5lls5 like domains"/>
    <property type="match status" value="1"/>
</dbReference>
<evidence type="ECO:0000259" key="1">
    <source>
        <dbReference type="Pfam" id="PF10276"/>
    </source>
</evidence>
<keyword evidence="2" id="KW-0863">Zinc-finger</keyword>
<dbReference type="InterPro" id="IPR019401">
    <property type="entry name" value="Znf_CHCC"/>
</dbReference>
<accession>A0A255Y6Z9</accession>
<comment type="caution">
    <text evidence="2">The sequence shown here is derived from an EMBL/GenBank/DDBJ whole genome shotgun (WGS) entry which is preliminary data.</text>
</comment>
<dbReference type="GO" id="GO:0008270">
    <property type="term" value="F:zinc ion binding"/>
    <property type="evidence" value="ECO:0007669"/>
    <property type="project" value="UniProtKB-KW"/>
</dbReference>
<dbReference type="Pfam" id="PF10276">
    <property type="entry name" value="zf-CHCC"/>
    <property type="match status" value="1"/>
</dbReference>